<dbReference type="RefSeq" id="WP_375353302.1">
    <property type="nucleotide sequence ID" value="NZ_JBHHMI010000002.1"/>
</dbReference>
<dbReference type="EMBL" id="JBHHMI010000002">
    <property type="protein sequence ID" value="MFB5265762.1"/>
    <property type="molecule type" value="Genomic_DNA"/>
</dbReference>
<sequence length="87" mass="10263">MRERIFVMVLVYIAVLVYGFLNRNKVTASRDRLVYVVLLVGSLYLSLDFIVNQDWPDTTDFIPGFIREMAKKIDSFLNVKMWEISIR</sequence>
<organism evidence="2 3">
    <name type="scientific">Paenibacillus enshidis</name>
    <dbReference type="NCBI Taxonomy" id="1458439"/>
    <lineage>
        <taxon>Bacteria</taxon>
        <taxon>Bacillati</taxon>
        <taxon>Bacillota</taxon>
        <taxon>Bacilli</taxon>
        <taxon>Bacillales</taxon>
        <taxon>Paenibacillaceae</taxon>
        <taxon>Paenibacillus</taxon>
    </lineage>
</organism>
<evidence type="ECO:0000313" key="2">
    <source>
        <dbReference type="EMBL" id="MFB5265762.1"/>
    </source>
</evidence>
<reference evidence="2 3" key="1">
    <citation type="submission" date="2024-09" db="EMBL/GenBank/DDBJ databases">
        <title>Paenibacillus zeirhizospherea sp. nov., isolated from surface of the maize (Zea mays) roots in a horticulture field, Hungary.</title>
        <authorList>
            <person name="Marton D."/>
            <person name="Farkas M."/>
            <person name="Bedics A."/>
            <person name="Toth E."/>
            <person name="Tancsics A."/>
            <person name="Boka K."/>
            <person name="Maroti G."/>
            <person name="Kriszt B."/>
            <person name="Cserhati M."/>
        </authorList>
    </citation>
    <scope>NUCLEOTIDE SEQUENCE [LARGE SCALE GENOMIC DNA]</scope>
    <source>
        <strain evidence="2 3">KCTC 33519</strain>
    </source>
</reference>
<evidence type="ECO:0000256" key="1">
    <source>
        <dbReference type="SAM" id="Phobius"/>
    </source>
</evidence>
<proteinExistence type="predicted"/>
<accession>A0ABV5ANL4</accession>
<keyword evidence="1" id="KW-0472">Membrane</keyword>
<comment type="caution">
    <text evidence="2">The sequence shown here is derived from an EMBL/GenBank/DDBJ whole genome shotgun (WGS) entry which is preliminary data.</text>
</comment>
<gene>
    <name evidence="2" type="ORF">ACE41H_03040</name>
</gene>
<feature type="transmembrane region" description="Helical" evidence="1">
    <location>
        <begin position="33"/>
        <end position="51"/>
    </location>
</feature>
<evidence type="ECO:0000313" key="3">
    <source>
        <dbReference type="Proteomes" id="UP001580346"/>
    </source>
</evidence>
<keyword evidence="1" id="KW-1133">Transmembrane helix</keyword>
<name>A0ABV5ANL4_9BACL</name>
<dbReference type="Proteomes" id="UP001580346">
    <property type="component" value="Unassembled WGS sequence"/>
</dbReference>
<keyword evidence="1" id="KW-0812">Transmembrane</keyword>
<keyword evidence="3" id="KW-1185">Reference proteome</keyword>
<feature type="transmembrane region" description="Helical" evidence="1">
    <location>
        <begin position="6"/>
        <end position="21"/>
    </location>
</feature>
<protein>
    <submittedName>
        <fullName evidence="2">Uncharacterized protein</fullName>
    </submittedName>
</protein>